<gene>
    <name evidence="2" type="ORF">JAO74_08280</name>
</gene>
<evidence type="ECO:0000313" key="3">
    <source>
        <dbReference type="Proteomes" id="UP000640426"/>
    </source>
</evidence>
<proteinExistence type="predicted"/>
<organism evidence="2 3">
    <name type="scientific">Sphingomonas mollis</name>
    <dbReference type="NCBI Taxonomy" id="2795726"/>
    <lineage>
        <taxon>Bacteria</taxon>
        <taxon>Pseudomonadati</taxon>
        <taxon>Pseudomonadota</taxon>
        <taxon>Alphaproteobacteria</taxon>
        <taxon>Sphingomonadales</taxon>
        <taxon>Sphingomonadaceae</taxon>
        <taxon>Sphingomonas</taxon>
    </lineage>
</organism>
<sequence>MAFGNLAAADDRREPRQTVLHRTRARQAGGEEQPMTLVDVSPRGFMARSDGQHAPGDWLSVQFPLIGVLEAEVRWSLGGRIGCQLTRTIELADYQLMLELMLRAMKAASARA</sequence>
<dbReference type="Pfam" id="PF07238">
    <property type="entry name" value="PilZ"/>
    <property type="match status" value="1"/>
</dbReference>
<dbReference type="InterPro" id="IPR009875">
    <property type="entry name" value="PilZ_domain"/>
</dbReference>
<dbReference type="EMBL" id="JAELXS010000004">
    <property type="protein sequence ID" value="MBJ6121786.1"/>
    <property type="molecule type" value="Genomic_DNA"/>
</dbReference>
<dbReference type="RefSeq" id="WP_199036946.1">
    <property type="nucleotide sequence ID" value="NZ_JAELXS010000004.1"/>
</dbReference>
<name>A0ABS0XP19_9SPHN</name>
<reference evidence="3" key="1">
    <citation type="submission" date="2020-12" db="EMBL/GenBank/DDBJ databases">
        <title>Hymenobacter sp.</title>
        <authorList>
            <person name="Kim M.K."/>
        </authorList>
    </citation>
    <scope>NUCLEOTIDE SEQUENCE [LARGE SCALE GENOMIC DNA]</scope>
    <source>
        <strain evidence="3">BT553</strain>
    </source>
</reference>
<feature type="domain" description="PilZ" evidence="1">
    <location>
        <begin position="11"/>
        <end position="101"/>
    </location>
</feature>
<protein>
    <submittedName>
        <fullName evidence="2">PilZ domain-containing protein</fullName>
    </submittedName>
</protein>
<evidence type="ECO:0000313" key="2">
    <source>
        <dbReference type="EMBL" id="MBJ6121786.1"/>
    </source>
</evidence>
<dbReference type="Proteomes" id="UP000640426">
    <property type="component" value="Unassembled WGS sequence"/>
</dbReference>
<accession>A0ABS0XP19</accession>
<dbReference type="SUPFAM" id="SSF141371">
    <property type="entry name" value="PilZ domain-like"/>
    <property type="match status" value="1"/>
</dbReference>
<comment type="caution">
    <text evidence="2">The sequence shown here is derived from an EMBL/GenBank/DDBJ whole genome shotgun (WGS) entry which is preliminary data.</text>
</comment>
<evidence type="ECO:0000259" key="1">
    <source>
        <dbReference type="Pfam" id="PF07238"/>
    </source>
</evidence>
<keyword evidence="3" id="KW-1185">Reference proteome</keyword>